<evidence type="ECO:0000256" key="1">
    <source>
        <dbReference type="SAM" id="MobiDB-lite"/>
    </source>
</evidence>
<dbReference type="AlphaFoldDB" id="A0A5B7HYE6"/>
<keyword evidence="3" id="KW-1185">Reference proteome</keyword>
<organism evidence="2 3">
    <name type="scientific">Portunus trituberculatus</name>
    <name type="common">Swimming crab</name>
    <name type="synonym">Neptunus trituberculatus</name>
    <dbReference type="NCBI Taxonomy" id="210409"/>
    <lineage>
        <taxon>Eukaryota</taxon>
        <taxon>Metazoa</taxon>
        <taxon>Ecdysozoa</taxon>
        <taxon>Arthropoda</taxon>
        <taxon>Crustacea</taxon>
        <taxon>Multicrustacea</taxon>
        <taxon>Malacostraca</taxon>
        <taxon>Eumalacostraca</taxon>
        <taxon>Eucarida</taxon>
        <taxon>Decapoda</taxon>
        <taxon>Pleocyemata</taxon>
        <taxon>Brachyura</taxon>
        <taxon>Eubrachyura</taxon>
        <taxon>Portunoidea</taxon>
        <taxon>Portunidae</taxon>
        <taxon>Portuninae</taxon>
        <taxon>Portunus</taxon>
    </lineage>
</organism>
<protein>
    <submittedName>
        <fullName evidence="2">Uncharacterized protein</fullName>
    </submittedName>
</protein>
<dbReference type="EMBL" id="VSRR010039513">
    <property type="protein sequence ID" value="MPC74699.1"/>
    <property type="molecule type" value="Genomic_DNA"/>
</dbReference>
<accession>A0A5B7HYE6</accession>
<evidence type="ECO:0000313" key="3">
    <source>
        <dbReference type="Proteomes" id="UP000324222"/>
    </source>
</evidence>
<reference evidence="2 3" key="1">
    <citation type="submission" date="2019-05" db="EMBL/GenBank/DDBJ databases">
        <title>Another draft genome of Portunus trituberculatus and its Hox gene families provides insights of decapod evolution.</title>
        <authorList>
            <person name="Jeong J.-H."/>
            <person name="Song I."/>
            <person name="Kim S."/>
            <person name="Choi T."/>
            <person name="Kim D."/>
            <person name="Ryu S."/>
            <person name="Kim W."/>
        </authorList>
    </citation>
    <scope>NUCLEOTIDE SEQUENCE [LARGE SCALE GENOMIC DNA]</scope>
    <source>
        <tissue evidence="2">Muscle</tissue>
    </source>
</reference>
<name>A0A5B7HYE6_PORTR</name>
<sequence>MHTLPPCLTKPGCRVAIHYLTTHPLTIRPTGTQPRHSRHPHLASMPPTTRHANRLTCKAKNTLHIHLKNITLKNCSVP</sequence>
<proteinExistence type="predicted"/>
<feature type="region of interest" description="Disordered" evidence="1">
    <location>
        <begin position="26"/>
        <end position="51"/>
    </location>
</feature>
<dbReference type="Proteomes" id="UP000324222">
    <property type="component" value="Unassembled WGS sequence"/>
</dbReference>
<gene>
    <name evidence="2" type="ORF">E2C01_069073</name>
</gene>
<evidence type="ECO:0000313" key="2">
    <source>
        <dbReference type="EMBL" id="MPC74699.1"/>
    </source>
</evidence>
<comment type="caution">
    <text evidence="2">The sequence shown here is derived from an EMBL/GenBank/DDBJ whole genome shotgun (WGS) entry which is preliminary data.</text>
</comment>